<dbReference type="STRING" id="758847.LSS_11820"/>
<evidence type="ECO:0000313" key="2">
    <source>
        <dbReference type="Proteomes" id="UP000035800"/>
    </source>
</evidence>
<dbReference type="AlphaFoldDB" id="K8XYQ5"/>
<dbReference type="PATRIC" id="fig|758847.3.peg.2484"/>
<evidence type="ECO:0000313" key="1">
    <source>
        <dbReference type="EMBL" id="EKT86568.1"/>
    </source>
</evidence>
<sequence>MRKYFRKRKSQTLWIQKKESKALLHFLKNTVDKKVLSRSKNFYLALPPKNEFFKPESIPLKITETAIDPEYSFS</sequence>
<protein>
    <submittedName>
        <fullName evidence="1">Uncharacterized protein</fullName>
    </submittedName>
</protein>
<dbReference type="Proteomes" id="UP000035800">
    <property type="component" value="Chromosome I"/>
</dbReference>
<name>K8XYQ5_9LEPT</name>
<organism evidence="1 2">
    <name type="scientific">Leptospira santarosai serovar Shermani str. LT 821</name>
    <dbReference type="NCBI Taxonomy" id="758847"/>
    <lineage>
        <taxon>Bacteria</taxon>
        <taxon>Pseudomonadati</taxon>
        <taxon>Spirochaetota</taxon>
        <taxon>Spirochaetia</taxon>
        <taxon>Leptospirales</taxon>
        <taxon>Leptospiraceae</taxon>
        <taxon>Leptospira</taxon>
    </lineage>
</organism>
<gene>
    <name evidence="1" type="ORF">LSS_11820</name>
</gene>
<reference evidence="1 2" key="1">
    <citation type="journal article" date="2012" name="Gene">
        <title>Sequence of Leptospira santarosai serovar Shermani genome and prediction of virulence-associated genes.</title>
        <authorList>
            <person name="Chou L.F."/>
            <person name="Chen Y.T."/>
            <person name="Lu C.W."/>
            <person name="Ko Y.C."/>
            <person name="Tang C.Y."/>
            <person name="Pan M.J."/>
            <person name="Tian Y.C."/>
            <person name="Chiu C.H."/>
            <person name="Hung C.C."/>
            <person name="Yang C.W."/>
        </authorList>
    </citation>
    <scope>NUCLEOTIDE SEQUENCE [LARGE SCALE GENOMIC DNA]</scope>
    <source>
        <strain evidence="1">LT 821</strain>
    </source>
</reference>
<reference evidence="1 2" key="2">
    <citation type="journal article" date="2014" name="Emerg. Microbes Infect.">
        <title>Potential impact on kidney infection: a whole-genome analysis of Leptospira santarosai serovar Shermani.</title>
        <authorList>
            <person name="Chou L.F."/>
            <person name="Chen T.W."/>
            <person name="Ko Y.C."/>
            <person name="Pan M.J."/>
            <person name="Tian Y.C."/>
            <person name="Chiu C.H."/>
            <person name="Tang P."/>
            <person name="Hung C.C."/>
            <person name="Yang C.W."/>
        </authorList>
    </citation>
    <scope>NUCLEOTIDE SEQUENCE</scope>
    <source>
        <strain evidence="1 2">LT 821</strain>
    </source>
</reference>
<accession>K8XYQ5</accession>
<dbReference type="EMBL" id="CP006694">
    <property type="protein sequence ID" value="EKT86568.1"/>
    <property type="molecule type" value="Genomic_DNA"/>
</dbReference>
<proteinExistence type="predicted"/>
<dbReference type="KEGG" id="lst:LSS_11820"/>